<accession>A0AAN8GZ67</accession>
<keyword evidence="3" id="KW-1185">Reference proteome</keyword>
<proteinExistence type="predicted"/>
<sequence length="68" mass="7342">MVPEQDPVLRSGAPGSVGPASTDRWPGPRSSPKQSSRAADLKSVRASDSDFKREELDSSLSKVKPEEF</sequence>
<evidence type="ECO:0000313" key="3">
    <source>
        <dbReference type="Proteomes" id="UP001331515"/>
    </source>
</evidence>
<comment type="caution">
    <text evidence="2">The sequence shown here is derived from an EMBL/GenBank/DDBJ whole genome shotgun (WGS) entry which is preliminary data.</text>
</comment>
<organism evidence="2 3">
    <name type="scientific">Champsocephalus gunnari</name>
    <name type="common">Mackerel icefish</name>
    <dbReference type="NCBI Taxonomy" id="52237"/>
    <lineage>
        <taxon>Eukaryota</taxon>
        <taxon>Metazoa</taxon>
        <taxon>Chordata</taxon>
        <taxon>Craniata</taxon>
        <taxon>Vertebrata</taxon>
        <taxon>Euteleostomi</taxon>
        <taxon>Actinopterygii</taxon>
        <taxon>Neopterygii</taxon>
        <taxon>Teleostei</taxon>
        <taxon>Neoteleostei</taxon>
        <taxon>Acanthomorphata</taxon>
        <taxon>Eupercaria</taxon>
        <taxon>Perciformes</taxon>
        <taxon>Notothenioidei</taxon>
        <taxon>Channichthyidae</taxon>
        <taxon>Champsocephalus</taxon>
    </lineage>
</organism>
<protein>
    <submittedName>
        <fullName evidence="2">Uncharacterized protein</fullName>
    </submittedName>
</protein>
<evidence type="ECO:0000256" key="1">
    <source>
        <dbReference type="SAM" id="MobiDB-lite"/>
    </source>
</evidence>
<dbReference type="Proteomes" id="UP001331515">
    <property type="component" value="Unassembled WGS sequence"/>
</dbReference>
<feature type="region of interest" description="Disordered" evidence="1">
    <location>
        <begin position="1"/>
        <end position="68"/>
    </location>
</feature>
<evidence type="ECO:0000313" key="2">
    <source>
        <dbReference type="EMBL" id="KAK5896333.1"/>
    </source>
</evidence>
<gene>
    <name evidence="2" type="ORF">CgunFtcFv8_009948</name>
</gene>
<name>A0AAN8GZ67_CHAGU</name>
<dbReference type="EMBL" id="JAURVH010001534">
    <property type="protein sequence ID" value="KAK5896333.1"/>
    <property type="molecule type" value="Genomic_DNA"/>
</dbReference>
<feature type="compositionally biased region" description="Basic and acidic residues" evidence="1">
    <location>
        <begin position="39"/>
        <end position="56"/>
    </location>
</feature>
<reference evidence="2 3" key="1">
    <citation type="journal article" date="2023" name="Mol. Biol. Evol.">
        <title>Genomics of Secondarily Temperate Adaptation in the Only Non-Antarctic Icefish.</title>
        <authorList>
            <person name="Rivera-Colon A.G."/>
            <person name="Rayamajhi N."/>
            <person name="Minhas B.F."/>
            <person name="Madrigal G."/>
            <person name="Bilyk K.T."/>
            <person name="Yoon V."/>
            <person name="Hune M."/>
            <person name="Gregory S."/>
            <person name="Cheng C.H.C."/>
            <person name="Catchen J.M."/>
        </authorList>
    </citation>
    <scope>NUCLEOTIDE SEQUENCE [LARGE SCALE GENOMIC DNA]</scope>
    <source>
        <tissue evidence="2">White muscle</tissue>
    </source>
</reference>
<dbReference type="AlphaFoldDB" id="A0AAN8GZ67"/>